<protein>
    <submittedName>
        <fullName evidence="2">Uncharacterized protein</fullName>
    </submittedName>
</protein>
<feature type="region of interest" description="Disordered" evidence="1">
    <location>
        <begin position="1"/>
        <end position="91"/>
    </location>
</feature>
<evidence type="ECO:0000256" key="1">
    <source>
        <dbReference type="SAM" id="MobiDB-lite"/>
    </source>
</evidence>
<dbReference type="InterPro" id="IPR036866">
    <property type="entry name" value="RibonucZ/Hydroxyglut_hydro"/>
</dbReference>
<evidence type="ECO:0000313" key="3">
    <source>
        <dbReference type="Proteomes" id="UP001213799"/>
    </source>
</evidence>
<dbReference type="EMBL" id="JAQJAE010000002">
    <property type="protein sequence ID" value="KAJ5607110.1"/>
    <property type="molecule type" value="Genomic_DNA"/>
</dbReference>
<dbReference type="Proteomes" id="UP001213799">
    <property type="component" value="Unassembled WGS sequence"/>
</dbReference>
<dbReference type="GeneID" id="81585029"/>
<dbReference type="RefSeq" id="XP_056754535.1">
    <property type="nucleotide sequence ID" value="XM_056894787.1"/>
</dbReference>
<reference evidence="2" key="2">
    <citation type="submission" date="2023-01" db="EMBL/GenBank/DDBJ databases">
        <authorList>
            <person name="Petersen C."/>
        </authorList>
    </citation>
    <scope>NUCLEOTIDE SEQUENCE</scope>
    <source>
        <strain evidence="2">IBT 12815</strain>
    </source>
</reference>
<feature type="compositionally biased region" description="Basic and acidic residues" evidence="1">
    <location>
        <begin position="12"/>
        <end position="23"/>
    </location>
</feature>
<reference evidence="2" key="1">
    <citation type="journal article" date="2023" name="IMA Fungus">
        <title>Comparative genomic study of the Penicillium genus elucidates a diverse pangenome and 15 lateral gene transfer events.</title>
        <authorList>
            <person name="Petersen C."/>
            <person name="Sorensen T."/>
            <person name="Nielsen M.R."/>
            <person name="Sondergaard T.E."/>
            <person name="Sorensen J.L."/>
            <person name="Fitzpatrick D.A."/>
            <person name="Frisvad J.C."/>
            <person name="Nielsen K.L."/>
        </authorList>
    </citation>
    <scope>NUCLEOTIDE SEQUENCE</scope>
    <source>
        <strain evidence="2">IBT 12815</strain>
    </source>
</reference>
<dbReference type="AlphaFoldDB" id="A0AAD6H5H7"/>
<name>A0AAD6H5H7_9EURO</name>
<feature type="compositionally biased region" description="Basic and acidic residues" evidence="1">
    <location>
        <begin position="54"/>
        <end position="91"/>
    </location>
</feature>
<gene>
    <name evidence="2" type="ORF">N7537_003729</name>
</gene>
<dbReference type="SUPFAM" id="SSF56281">
    <property type="entry name" value="Metallo-hydrolase/oxidoreductase"/>
    <property type="match status" value="1"/>
</dbReference>
<sequence>MFNPDVGSGRGDFPHGDAPEHFHSMKRLLALPPETRLYTHHDHPPSSEYTSVGEQEKKNKHIKSDSSEDDFVKWRSQREKMSEPKLVHQAM</sequence>
<evidence type="ECO:0000313" key="2">
    <source>
        <dbReference type="EMBL" id="KAJ5607110.1"/>
    </source>
</evidence>
<accession>A0AAD6H5H7</accession>
<proteinExistence type="predicted"/>
<organism evidence="2 3">
    <name type="scientific">Penicillium hordei</name>
    <dbReference type="NCBI Taxonomy" id="40994"/>
    <lineage>
        <taxon>Eukaryota</taxon>
        <taxon>Fungi</taxon>
        <taxon>Dikarya</taxon>
        <taxon>Ascomycota</taxon>
        <taxon>Pezizomycotina</taxon>
        <taxon>Eurotiomycetes</taxon>
        <taxon>Eurotiomycetidae</taxon>
        <taxon>Eurotiales</taxon>
        <taxon>Aspergillaceae</taxon>
        <taxon>Penicillium</taxon>
    </lineage>
</organism>
<keyword evidence="3" id="KW-1185">Reference proteome</keyword>
<dbReference type="Gene3D" id="3.60.15.10">
    <property type="entry name" value="Ribonuclease Z/Hydroxyacylglutathione hydrolase-like"/>
    <property type="match status" value="1"/>
</dbReference>
<comment type="caution">
    <text evidence="2">The sequence shown here is derived from an EMBL/GenBank/DDBJ whole genome shotgun (WGS) entry which is preliminary data.</text>
</comment>